<keyword evidence="1" id="KW-0472">Membrane</keyword>
<dbReference type="PANTHER" id="PTHR36834">
    <property type="entry name" value="MEMBRANE PROTEIN-RELATED"/>
    <property type="match status" value="1"/>
</dbReference>
<evidence type="ECO:0000256" key="1">
    <source>
        <dbReference type="SAM" id="Phobius"/>
    </source>
</evidence>
<dbReference type="InterPro" id="IPR006976">
    <property type="entry name" value="VanZ-like"/>
</dbReference>
<evidence type="ECO:0000313" key="4">
    <source>
        <dbReference type="Proteomes" id="UP000037392"/>
    </source>
</evidence>
<gene>
    <name evidence="3" type="ORF">HMPREF9470_01663</name>
</gene>
<keyword evidence="1" id="KW-1133">Transmembrane helix</keyword>
<dbReference type="Proteomes" id="UP000037392">
    <property type="component" value="Unassembled WGS sequence"/>
</dbReference>
<protein>
    <recommendedName>
        <fullName evidence="2">VanZ-like domain-containing protein</fullName>
    </recommendedName>
</protein>
<dbReference type="OrthoDB" id="4822551at2"/>
<feature type="transmembrane region" description="Helical" evidence="1">
    <location>
        <begin position="32"/>
        <end position="50"/>
    </location>
</feature>
<organism evidence="3 4">
    <name type="scientific">[Clostridium] citroniae WAL-19142</name>
    <dbReference type="NCBI Taxonomy" id="742734"/>
    <lineage>
        <taxon>Bacteria</taxon>
        <taxon>Bacillati</taxon>
        <taxon>Bacillota</taxon>
        <taxon>Clostridia</taxon>
        <taxon>Lachnospirales</taxon>
        <taxon>Lachnospiraceae</taxon>
        <taxon>Enterocloster</taxon>
    </lineage>
</organism>
<sequence>MILAALALAATAGLIYICACHRCRPALAQCGAVVILVFYLVLVFASTVFGREPGKAYRYELTLFWSYREIMAGRTKLIAENFWNVMMLLPVGALLPTACAKMKLSSVTAAAFAVSLTIELTQLITKRGLFEFDDMFHNTLGAIIGYGVYQLIRTLHNITD</sequence>
<dbReference type="InterPro" id="IPR053150">
    <property type="entry name" value="Teicoplanin_resist-assoc"/>
</dbReference>
<keyword evidence="1" id="KW-0812">Transmembrane</keyword>
<evidence type="ECO:0000259" key="2">
    <source>
        <dbReference type="Pfam" id="PF04892"/>
    </source>
</evidence>
<reference evidence="3 4" key="1">
    <citation type="submission" date="2011-04" db="EMBL/GenBank/DDBJ databases">
        <title>The Genome Sequence of Clostridium citroniae WAL-19142.</title>
        <authorList>
            <consortium name="The Broad Institute Genome Sequencing Platform"/>
            <person name="Earl A."/>
            <person name="Ward D."/>
            <person name="Feldgarden M."/>
            <person name="Gevers D."/>
            <person name="Warren Y.A."/>
            <person name="Tyrrell K.L."/>
            <person name="Citron D.M."/>
            <person name="Goldstein E.J."/>
            <person name="Daigneault M."/>
            <person name="Allen-Vercoe E."/>
            <person name="Young S.K."/>
            <person name="Zeng Q."/>
            <person name="Gargeya S."/>
            <person name="Fitzgerald M."/>
            <person name="Haas B."/>
            <person name="Abouelleil A."/>
            <person name="Alvarado L."/>
            <person name="Arachchi H.M."/>
            <person name="Berlin A."/>
            <person name="Brown A."/>
            <person name="Chapman S.B."/>
            <person name="Chen Z."/>
            <person name="Dunbar C."/>
            <person name="Freedman E."/>
            <person name="Gearin G."/>
            <person name="Gellesch M."/>
            <person name="Goldberg J."/>
            <person name="Griggs A."/>
            <person name="Gujja S."/>
            <person name="Heilman E.R."/>
            <person name="Heiman D."/>
            <person name="Howarth C."/>
            <person name="Larson L."/>
            <person name="Lui A."/>
            <person name="MacDonald P.J."/>
            <person name="Mehta T."/>
            <person name="Montmayeur A."/>
            <person name="Murphy C."/>
            <person name="Neiman D."/>
            <person name="Pearson M."/>
            <person name="Priest M."/>
            <person name="Roberts A."/>
            <person name="Saif S."/>
            <person name="Shea T."/>
            <person name="Shenoy N."/>
            <person name="Sisk P."/>
            <person name="Stolte C."/>
            <person name="Sykes S."/>
            <person name="White J."/>
            <person name="Yandava C."/>
            <person name="Wortman J."/>
            <person name="Nusbaum C."/>
            <person name="Birren B."/>
        </authorList>
    </citation>
    <scope>NUCLEOTIDE SEQUENCE [LARGE SCALE GENOMIC DNA]</scope>
    <source>
        <strain evidence="3 4">WAL-19142</strain>
    </source>
</reference>
<dbReference type="RefSeq" id="WP_048929647.1">
    <property type="nucleotide sequence ID" value="NZ_KQ235877.1"/>
</dbReference>
<proteinExistence type="predicted"/>
<dbReference type="PANTHER" id="PTHR36834:SF1">
    <property type="entry name" value="INTEGRAL MEMBRANE PROTEIN"/>
    <property type="match status" value="1"/>
</dbReference>
<comment type="caution">
    <text evidence="3">The sequence shown here is derived from an EMBL/GenBank/DDBJ whole genome shotgun (WGS) entry which is preliminary data.</text>
</comment>
<dbReference type="AlphaFoldDB" id="A0A0J9C8U8"/>
<dbReference type="EMBL" id="ADLK01000015">
    <property type="protein sequence ID" value="KMW21558.1"/>
    <property type="molecule type" value="Genomic_DNA"/>
</dbReference>
<accession>A0A0J9C8U8</accession>
<evidence type="ECO:0000313" key="3">
    <source>
        <dbReference type="EMBL" id="KMW21558.1"/>
    </source>
</evidence>
<dbReference type="GeneID" id="93165182"/>
<dbReference type="Pfam" id="PF04892">
    <property type="entry name" value="VanZ"/>
    <property type="match status" value="1"/>
</dbReference>
<feature type="domain" description="VanZ-like" evidence="2">
    <location>
        <begin position="34"/>
        <end position="152"/>
    </location>
</feature>
<name>A0A0J9C8U8_9FIRM</name>
<dbReference type="PATRIC" id="fig|742734.4.peg.1782"/>